<feature type="binding site" evidence="2">
    <location>
        <position position="49"/>
    </location>
    <ligand>
        <name>substrate</name>
    </ligand>
</feature>
<feature type="binding site" evidence="2">
    <location>
        <position position="211"/>
    </location>
    <ligand>
        <name>ATP</name>
        <dbReference type="ChEBI" id="CHEBI:30616"/>
    </ligand>
</feature>
<feature type="binding site" evidence="2">
    <location>
        <position position="148"/>
    </location>
    <ligand>
        <name>ATP</name>
        <dbReference type="ChEBI" id="CHEBI:30616"/>
    </ligand>
</feature>
<evidence type="ECO:0000256" key="2">
    <source>
        <dbReference type="HAMAP-Rule" id="MF_02128"/>
    </source>
</evidence>
<keyword evidence="2" id="KW-0067">ATP-binding</keyword>
<organism evidence="6 7">
    <name type="scientific">Sphingomicrobium clamense</name>
    <dbReference type="NCBI Taxonomy" id="2851013"/>
    <lineage>
        <taxon>Bacteria</taxon>
        <taxon>Pseudomonadati</taxon>
        <taxon>Pseudomonadota</taxon>
        <taxon>Alphaproteobacteria</taxon>
        <taxon>Sphingomonadales</taxon>
        <taxon>Sphingomonadaceae</taxon>
        <taxon>Sphingomicrobium</taxon>
    </lineage>
</organism>
<dbReference type="Pfam" id="PF00586">
    <property type="entry name" value="AIRS"/>
    <property type="match status" value="1"/>
</dbReference>
<dbReference type="CDD" id="cd02194">
    <property type="entry name" value="ThiL"/>
    <property type="match status" value="1"/>
</dbReference>
<protein>
    <recommendedName>
        <fullName evidence="2">Thiamine-monophosphate kinase</fullName>
        <shortName evidence="2">TMP kinase</shortName>
        <shortName evidence="2">Thiamine-phosphate kinase</shortName>
        <ecNumber evidence="2">2.7.4.16</ecNumber>
    </recommendedName>
</protein>
<evidence type="ECO:0000256" key="3">
    <source>
        <dbReference type="SAM" id="MobiDB-lite"/>
    </source>
</evidence>
<feature type="binding site" evidence="2">
    <location>
        <position position="212"/>
    </location>
    <ligand>
        <name>Mg(2+)</name>
        <dbReference type="ChEBI" id="CHEBI:18420"/>
        <label>5</label>
    </ligand>
</feature>
<proteinExistence type="inferred from homology"/>
<dbReference type="PANTHER" id="PTHR30270">
    <property type="entry name" value="THIAMINE-MONOPHOSPHATE KINASE"/>
    <property type="match status" value="1"/>
</dbReference>
<keyword evidence="2" id="KW-0479">Metal-binding</keyword>
<keyword evidence="1 2" id="KW-0784">Thiamine biosynthesis</keyword>
<dbReference type="InterPro" id="IPR010918">
    <property type="entry name" value="PurM-like_C_dom"/>
</dbReference>
<feature type="binding site" evidence="2">
    <location>
        <position position="42"/>
    </location>
    <ligand>
        <name>Mg(2+)</name>
        <dbReference type="ChEBI" id="CHEBI:18420"/>
        <label>1</label>
    </ligand>
</feature>
<dbReference type="EMBL" id="JAHVAH010000001">
    <property type="protein sequence ID" value="MBW0144157.1"/>
    <property type="molecule type" value="Genomic_DNA"/>
</dbReference>
<feature type="binding site" evidence="2">
    <location>
        <position position="70"/>
    </location>
    <ligand>
        <name>Mg(2+)</name>
        <dbReference type="ChEBI" id="CHEBI:18420"/>
        <label>4</label>
    </ligand>
</feature>
<feature type="binding site" evidence="2">
    <location>
        <position position="42"/>
    </location>
    <ligand>
        <name>Mg(2+)</name>
        <dbReference type="ChEBI" id="CHEBI:18420"/>
        <label>2</label>
    </ligand>
</feature>
<keyword evidence="2" id="KW-0460">Magnesium</keyword>
<reference evidence="6 7" key="1">
    <citation type="submission" date="2021-07" db="EMBL/GenBank/DDBJ databases">
        <title>The draft genome sequence of Sphingomicrobium sp. B8.</title>
        <authorList>
            <person name="Mu L."/>
        </authorList>
    </citation>
    <scope>NUCLEOTIDE SEQUENCE [LARGE SCALE GENOMIC DNA]</scope>
    <source>
        <strain evidence="6 7">B8</strain>
    </source>
</reference>
<dbReference type="PIRSF" id="PIRSF005303">
    <property type="entry name" value="Thiam_monoph_kin"/>
    <property type="match status" value="1"/>
</dbReference>
<dbReference type="Proteomes" id="UP000698028">
    <property type="component" value="Unassembled WGS sequence"/>
</dbReference>
<gene>
    <name evidence="2 6" type="primary">thiL</name>
    <name evidence="6" type="ORF">KTQ36_02460</name>
</gene>
<comment type="pathway">
    <text evidence="2">Cofactor biosynthesis; thiamine diphosphate biosynthesis; thiamine diphosphate from thiamine phosphate: step 1/1.</text>
</comment>
<evidence type="ECO:0000313" key="6">
    <source>
        <dbReference type="EMBL" id="MBW0144157.1"/>
    </source>
</evidence>
<comment type="caution">
    <text evidence="6">The sequence shown here is derived from an EMBL/GenBank/DDBJ whole genome shotgun (WGS) entry which is preliminary data.</text>
</comment>
<feature type="compositionally biased region" description="Basic and acidic residues" evidence="3">
    <location>
        <begin position="307"/>
        <end position="318"/>
    </location>
</feature>
<feature type="binding site" evidence="2">
    <location>
        <position position="258"/>
    </location>
    <ligand>
        <name>substrate</name>
    </ligand>
</feature>
<feature type="domain" description="PurM-like C-terminal" evidence="5">
    <location>
        <begin position="152"/>
        <end position="299"/>
    </location>
</feature>
<evidence type="ECO:0000259" key="5">
    <source>
        <dbReference type="Pfam" id="PF02769"/>
    </source>
</evidence>
<feature type="binding site" evidence="2">
    <location>
        <position position="30"/>
    </location>
    <ligand>
        <name>Mg(2+)</name>
        <dbReference type="ChEBI" id="CHEBI:18420"/>
        <label>4</label>
    </ligand>
</feature>
<feature type="binding site" evidence="2">
    <location>
        <position position="70"/>
    </location>
    <ligand>
        <name>Mg(2+)</name>
        <dbReference type="ChEBI" id="CHEBI:18420"/>
        <label>2</label>
    </ligand>
</feature>
<accession>A0ABS6V4N1</accession>
<dbReference type="HAMAP" id="MF_02128">
    <property type="entry name" value="TMP_kinase"/>
    <property type="match status" value="1"/>
</dbReference>
<feature type="region of interest" description="Disordered" evidence="3">
    <location>
        <begin position="295"/>
        <end position="318"/>
    </location>
</feature>
<name>A0ABS6V4N1_9SPHN</name>
<comment type="miscellaneous">
    <text evidence="2">Reaction mechanism of ThiL seems to utilize a direct, inline transfer of the gamma-phosphate of ATP to TMP rather than a phosphorylated enzyme intermediate.</text>
</comment>
<evidence type="ECO:0000256" key="1">
    <source>
        <dbReference type="ARBA" id="ARBA00022977"/>
    </source>
</evidence>
<feature type="domain" description="PurM-like N-terminal" evidence="4">
    <location>
        <begin position="35"/>
        <end position="141"/>
    </location>
</feature>
<dbReference type="RefSeq" id="WP_218633788.1">
    <property type="nucleotide sequence ID" value="NZ_JAHVAH010000001.1"/>
</dbReference>
<keyword evidence="2 6" id="KW-0418">Kinase</keyword>
<comment type="function">
    <text evidence="2">Catalyzes the ATP-dependent phosphorylation of thiamine-monophosphate (TMP) to form thiamine-pyrophosphate (TPP), the active form of vitamin B1.</text>
</comment>
<dbReference type="Pfam" id="PF02769">
    <property type="entry name" value="AIRS_C"/>
    <property type="match status" value="1"/>
</dbReference>
<keyword evidence="7" id="KW-1185">Reference proteome</keyword>
<feature type="binding site" evidence="2">
    <location>
        <position position="70"/>
    </location>
    <ligand>
        <name>Mg(2+)</name>
        <dbReference type="ChEBI" id="CHEBI:18420"/>
        <label>3</label>
    </ligand>
</feature>
<dbReference type="PANTHER" id="PTHR30270:SF0">
    <property type="entry name" value="THIAMINE-MONOPHOSPHATE KINASE"/>
    <property type="match status" value="1"/>
</dbReference>
<keyword evidence="2 6" id="KW-0808">Transferase</keyword>
<comment type="caution">
    <text evidence="2">Lacks conserved residue(s) required for the propagation of feature annotation.</text>
</comment>
<feature type="binding site" evidence="2">
    <location>
        <position position="122"/>
    </location>
    <ligand>
        <name>Mg(2+)</name>
        <dbReference type="ChEBI" id="CHEBI:18420"/>
        <label>1</label>
    </ligand>
</feature>
<feature type="binding site" evidence="2">
    <location>
        <begin position="121"/>
        <end position="122"/>
    </location>
    <ligand>
        <name>ATP</name>
        <dbReference type="ChEBI" id="CHEBI:30616"/>
    </ligand>
</feature>
<dbReference type="InterPro" id="IPR016188">
    <property type="entry name" value="PurM-like_N"/>
</dbReference>
<feature type="binding site" evidence="2">
    <location>
        <position position="40"/>
    </location>
    <ligand>
        <name>Mg(2+)</name>
        <dbReference type="ChEBI" id="CHEBI:18420"/>
        <label>4</label>
    </ligand>
</feature>
<dbReference type="EC" id="2.7.4.16" evidence="2"/>
<dbReference type="GO" id="GO:0009030">
    <property type="term" value="F:thiamine-phosphate kinase activity"/>
    <property type="evidence" value="ECO:0007669"/>
    <property type="project" value="UniProtKB-EC"/>
</dbReference>
<feature type="binding site" evidence="2">
    <location>
        <position position="209"/>
    </location>
    <ligand>
        <name>Mg(2+)</name>
        <dbReference type="ChEBI" id="CHEBI:18420"/>
        <label>3</label>
    </ligand>
</feature>
<dbReference type="InterPro" id="IPR006283">
    <property type="entry name" value="ThiL-like"/>
</dbReference>
<evidence type="ECO:0000259" key="4">
    <source>
        <dbReference type="Pfam" id="PF00586"/>
    </source>
</evidence>
<evidence type="ECO:0000313" key="7">
    <source>
        <dbReference type="Proteomes" id="UP000698028"/>
    </source>
</evidence>
<sequence length="318" mass="33139">MTGGRSLEARLIARIRRKADHPAARGLRDDVARLGDLVMTHDTIAQSVHYRADDPPESVGWKLVAVNLSDLAAKGADPQAALLSLAIGDPTKDLAAGEWEERFLTGVEAACESYGLPLVGGDTIALPKGAPRVLGLTAIGRAETAPSRSGAQAGDTIWLVGTLGDAMAGLALLEEDEDAAGTLVEAYRRPVPQLAAGRALAPYAHAMMDVSDGLLLDAQRMAEASGVAMVIDLGALPLSDAFTATRGDDQLFAATGGDDYALLLTASPFDARNVTTCLPSGTIMTAIGRVEEGAGLRLHDSNGPVELPERLGHEHRSP</sequence>
<feature type="binding site" evidence="2">
    <location>
        <position position="30"/>
    </location>
    <ligand>
        <name>Mg(2+)</name>
        <dbReference type="ChEBI" id="CHEBI:18420"/>
        <label>3</label>
    </ligand>
</feature>
<dbReference type="NCBIfam" id="TIGR01379">
    <property type="entry name" value="thiL"/>
    <property type="match status" value="1"/>
</dbReference>
<comment type="catalytic activity">
    <reaction evidence="2">
        <text>thiamine phosphate + ATP = thiamine diphosphate + ADP</text>
        <dbReference type="Rhea" id="RHEA:15913"/>
        <dbReference type="ChEBI" id="CHEBI:30616"/>
        <dbReference type="ChEBI" id="CHEBI:37575"/>
        <dbReference type="ChEBI" id="CHEBI:58937"/>
        <dbReference type="ChEBI" id="CHEBI:456216"/>
        <dbReference type="EC" id="2.7.4.16"/>
    </reaction>
</comment>
<comment type="similarity">
    <text evidence="2">Belongs to the thiamine-monophosphate kinase family.</text>
</comment>
<keyword evidence="2" id="KW-0547">Nucleotide-binding</keyword>